<evidence type="ECO:0000256" key="12">
    <source>
        <dbReference type="RuleBase" id="RU368075"/>
    </source>
</evidence>
<keyword evidence="7 12" id="KW-0012">Acyltransferase</keyword>
<dbReference type="GO" id="GO:0006006">
    <property type="term" value="P:glucose metabolic process"/>
    <property type="evidence" value="ECO:0007669"/>
    <property type="project" value="UniProtKB-UniRule"/>
</dbReference>
<keyword evidence="3 12" id="KW-0963">Cytoplasm</keyword>
<feature type="active site" description="Cysteine radical intermediate" evidence="9">
    <location>
        <position position="420"/>
    </location>
</feature>
<dbReference type="PANTHER" id="PTHR30191:SF0">
    <property type="entry name" value="FORMATE ACETYLTRANSFERASE 1"/>
    <property type="match status" value="1"/>
</dbReference>
<feature type="modified residue" description="Glycine radical" evidence="10 11">
    <location>
        <position position="745"/>
    </location>
</feature>
<evidence type="ECO:0000259" key="13">
    <source>
        <dbReference type="PROSITE" id="PS51149"/>
    </source>
</evidence>
<dbReference type="EMBL" id="JPXY01000052">
    <property type="protein sequence ID" value="KGQ30179.1"/>
    <property type="molecule type" value="Genomic_DNA"/>
</dbReference>
<evidence type="ECO:0000256" key="7">
    <source>
        <dbReference type="ARBA" id="ARBA00023315"/>
    </source>
</evidence>
<dbReference type="CDD" id="cd01678">
    <property type="entry name" value="PFL1"/>
    <property type="match status" value="1"/>
</dbReference>
<dbReference type="InterPro" id="IPR004184">
    <property type="entry name" value="PFL_dom"/>
</dbReference>
<dbReference type="PROSITE" id="PS51149">
    <property type="entry name" value="GLY_RADICAL_2"/>
    <property type="match status" value="1"/>
</dbReference>
<keyword evidence="16" id="KW-1185">Reference proteome</keyword>
<dbReference type="InterPro" id="IPR005949">
    <property type="entry name" value="Form_AcTrfase"/>
</dbReference>
<organism evidence="15 16">
    <name type="scientific">Gallibacterium genomosp. 2</name>
    <dbReference type="NCBI Taxonomy" id="155517"/>
    <lineage>
        <taxon>Bacteria</taxon>
        <taxon>Pseudomonadati</taxon>
        <taxon>Pseudomonadota</taxon>
        <taxon>Gammaproteobacteria</taxon>
        <taxon>Pasteurellales</taxon>
        <taxon>Pasteurellaceae</taxon>
        <taxon>Gallibacterium</taxon>
    </lineage>
</organism>
<keyword evidence="15" id="KW-0456">Lyase</keyword>
<keyword evidence="12" id="KW-0313">Glucose metabolism</keyword>
<dbReference type="PIRSF" id="PIRSF000379">
    <property type="entry name" value="For_Ac_trans_1"/>
    <property type="match status" value="1"/>
</dbReference>
<evidence type="ECO:0000256" key="3">
    <source>
        <dbReference type="ARBA" id="ARBA00022490"/>
    </source>
</evidence>
<feature type="domain" description="Glycine radical" evidence="13">
    <location>
        <begin position="642"/>
        <end position="770"/>
    </location>
</feature>
<dbReference type="GO" id="GO:0008861">
    <property type="term" value="F:formate C-acetyltransferase activity"/>
    <property type="evidence" value="ECO:0007669"/>
    <property type="project" value="UniProtKB-UniRule"/>
</dbReference>
<gene>
    <name evidence="15" type="ORF">P375_10745</name>
</gene>
<keyword evidence="4 12" id="KW-0808">Transferase</keyword>
<dbReference type="InterPro" id="IPR001150">
    <property type="entry name" value="Gly_radical"/>
</dbReference>
<protein>
    <recommendedName>
        <fullName evidence="12">Formate acetyltransferase</fullName>
        <ecNumber evidence="12">2.3.1.54</ecNumber>
    </recommendedName>
    <alternativeName>
        <fullName evidence="12">Pyruvate formate-lyase</fullName>
    </alternativeName>
</protein>
<reference evidence="15 16" key="1">
    <citation type="submission" date="2014-08" db="EMBL/GenBank/DDBJ databases">
        <title>Chaperone-usher fimbriae in a diverse selection of Gallibacterium genomes.</title>
        <authorList>
            <person name="Kudirkiene E."/>
            <person name="Bager R.J."/>
            <person name="Johnson T.J."/>
            <person name="Bojesen A.M."/>
        </authorList>
    </citation>
    <scope>NUCLEOTIDE SEQUENCE [LARGE SCALE GENOMIC DNA]</scope>
    <source>
        <strain evidence="15 16">CCM5976</strain>
    </source>
</reference>
<dbReference type="PROSITE" id="PS00850">
    <property type="entry name" value="GLY_RADICAL_1"/>
    <property type="match status" value="1"/>
</dbReference>
<dbReference type="InterPro" id="IPR050244">
    <property type="entry name" value="Auton_GlycylRad_Cofactor"/>
</dbReference>
<dbReference type="PROSITE" id="PS51554">
    <property type="entry name" value="PFL"/>
    <property type="match status" value="1"/>
</dbReference>
<keyword evidence="6 12" id="KW-0119">Carbohydrate metabolism</keyword>
<evidence type="ECO:0000256" key="2">
    <source>
        <dbReference type="ARBA" id="ARBA00008375"/>
    </source>
</evidence>
<comment type="subunit">
    <text evidence="12">Homodimer.</text>
</comment>
<evidence type="ECO:0000256" key="6">
    <source>
        <dbReference type="ARBA" id="ARBA00023277"/>
    </source>
</evidence>
<evidence type="ECO:0000313" key="16">
    <source>
        <dbReference type="Proteomes" id="UP000030418"/>
    </source>
</evidence>
<keyword evidence="15" id="KW-0670">Pyruvate</keyword>
<dbReference type="FunFam" id="3.20.70.20:FF:000003">
    <property type="entry name" value="Formate acetyltransferase"/>
    <property type="match status" value="1"/>
</dbReference>
<dbReference type="Pfam" id="PF01228">
    <property type="entry name" value="Gly_radical"/>
    <property type="match status" value="1"/>
</dbReference>
<dbReference type="Gene3D" id="3.20.70.20">
    <property type="match status" value="1"/>
</dbReference>
<dbReference type="EC" id="2.3.1.54" evidence="12"/>
<dbReference type="SUPFAM" id="SSF51998">
    <property type="entry name" value="PFL-like glycyl radical enzymes"/>
    <property type="match status" value="1"/>
</dbReference>
<dbReference type="UniPathway" id="UPA00920">
    <property type="reaction ID" value="UER00891"/>
</dbReference>
<accession>A0A0A2XY14</accession>
<dbReference type="GO" id="GO:0005829">
    <property type="term" value="C:cytosol"/>
    <property type="evidence" value="ECO:0007669"/>
    <property type="project" value="TreeGrafter"/>
</dbReference>
<evidence type="ECO:0000313" key="15">
    <source>
        <dbReference type="EMBL" id="KGQ30179.1"/>
    </source>
</evidence>
<feature type="domain" description="PFL" evidence="14">
    <location>
        <begin position="1"/>
        <end position="635"/>
    </location>
</feature>
<dbReference type="NCBIfam" id="TIGR01255">
    <property type="entry name" value="pyr_form_ly_1"/>
    <property type="match status" value="1"/>
</dbReference>
<dbReference type="InterPro" id="IPR019777">
    <property type="entry name" value="Form_AcTrfase_GR_CS"/>
</dbReference>
<dbReference type="Proteomes" id="UP000030418">
    <property type="component" value="Unassembled WGS sequence"/>
</dbReference>
<evidence type="ECO:0000256" key="1">
    <source>
        <dbReference type="ARBA" id="ARBA00004496"/>
    </source>
</evidence>
<comment type="subcellular location">
    <subcellularLocation>
        <location evidence="1 12">Cytoplasm</location>
    </subcellularLocation>
</comment>
<comment type="pathway">
    <text evidence="12">Fermentation; pyruvate fermentation; formate from pyruvate: step 1/1.</text>
</comment>
<dbReference type="GO" id="GO:0016829">
    <property type="term" value="F:lyase activity"/>
    <property type="evidence" value="ECO:0007669"/>
    <property type="project" value="UniProtKB-KW"/>
</dbReference>
<feature type="active site" description="S-acetylcysteine intermediate" evidence="9">
    <location>
        <position position="419"/>
    </location>
</feature>
<evidence type="ECO:0000256" key="11">
    <source>
        <dbReference type="PROSITE-ProRule" id="PRU00493"/>
    </source>
</evidence>
<proteinExistence type="inferred from homology"/>
<evidence type="ECO:0000256" key="9">
    <source>
        <dbReference type="PIRSR" id="PIRSR000379-1"/>
    </source>
</evidence>
<evidence type="ECO:0000256" key="5">
    <source>
        <dbReference type="ARBA" id="ARBA00022818"/>
    </source>
</evidence>
<dbReference type="AlphaFoldDB" id="A0A0A2XY14"/>
<dbReference type="PANTHER" id="PTHR30191">
    <property type="entry name" value="FORMATE ACETYLTRANSFERASE"/>
    <property type="match status" value="1"/>
</dbReference>
<name>A0A0A2XY14_9PAST</name>
<comment type="similarity">
    <text evidence="2 12">Belongs to the glycyl radical enzyme (GRE) family. PFL subfamily.</text>
</comment>
<comment type="catalytic activity">
    <reaction evidence="8 12">
        <text>formate + acetyl-CoA = pyruvate + CoA</text>
        <dbReference type="Rhea" id="RHEA:11844"/>
        <dbReference type="ChEBI" id="CHEBI:15361"/>
        <dbReference type="ChEBI" id="CHEBI:15740"/>
        <dbReference type="ChEBI" id="CHEBI:57287"/>
        <dbReference type="ChEBI" id="CHEBI:57288"/>
        <dbReference type="EC" id="2.3.1.54"/>
    </reaction>
</comment>
<evidence type="ECO:0000259" key="14">
    <source>
        <dbReference type="PROSITE" id="PS51554"/>
    </source>
</evidence>
<sequence>MTQLTEQQQLAWSGFQAGDWQENVNVRDFIQRNYTPYEGDESFLAGATAATTKLWNKVMEGIKEENRTHEPLDFDTDIPSTIISHPAGYIEKELEQIVGLQTDAPLKRAIIPFGGIKMVEGSCKVYGRELDPKVKKIFTEYRKTHNQGVFDVYTPDILRCRKSGVLTGLPDAYGRGRIIGDYRRVALYGIDFLMADKYKQFSSLQPRLESGEDLEMTIQLREEIAEQHRALGQIKQMAASYGYDISGPAKNAKEAVQWTYFGYLAAVKSQNGAAMSFGRVSSFLDIYIERDLKEGTLTEEQAQELIDHLVMKLRMVRFLRTPEYDQLFSGDPIWATESLGGMGLDGRTLVTKNTFRFLNTLYTMGPSPEPNMTILWSEKLPDNFKRFCAKVSIDTSSVQYENDDLMRPDFNSDDYAIACCVSPMVVGKQMQFFGARANLAKTMLYSINGGIDEKNGMQVGPKTEPIKTEYLDYDDVMTRMDSFMDWLAKQYVTALNIIHYMHDKYSYEAALMALHDRDVYRTMACGIAGLSVAADSLSAIKYAKVKPIRGDIKDKDGNVVAKDIAIDFEIEGEYPQFGNNDSRVDEIACDLVERFMKKIQKLKTYRNAVPTQSVLTITSNVVYGKKTGNTPDGRRAGAPFGPGANPMHGRDQKGAVASLTSVAKLPFAYAKDGISYTFSIVPNALGKDYEAQKRNLAGLMDGYFHHEATIEGGQHLNVNVMNREMLLDAMENPEKYPQLTIRVSGYAVRFNSLTKEQQQDVITRTFTQTM</sequence>
<dbReference type="RefSeq" id="WP_039136827.1">
    <property type="nucleotide sequence ID" value="NZ_JPXY01000052.1"/>
</dbReference>
<keyword evidence="5 10" id="KW-0556">Organic radical</keyword>
<dbReference type="Pfam" id="PF02901">
    <property type="entry name" value="PFL-like"/>
    <property type="match status" value="1"/>
</dbReference>
<evidence type="ECO:0000256" key="4">
    <source>
        <dbReference type="ARBA" id="ARBA00022679"/>
    </source>
</evidence>
<evidence type="ECO:0000256" key="10">
    <source>
        <dbReference type="PIRSR" id="PIRSR000379-2"/>
    </source>
</evidence>
<evidence type="ECO:0000256" key="8">
    <source>
        <dbReference type="ARBA" id="ARBA00049029"/>
    </source>
</evidence>
<comment type="caution">
    <text evidence="15">The sequence shown here is derived from an EMBL/GenBank/DDBJ whole genome shotgun (WGS) entry which is preliminary data.</text>
</comment>